<dbReference type="Proteomes" id="UP000253472">
    <property type="component" value="Unassembled WGS sequence"/>
</dbReference>
<protein>
    <submittedName>
        <fullName evidence="1">Uncharacterized protein</fullName>
    </submittedName>
</protein>
<keyword evidence="2" id="KW-1185">Reference proteome</keyword>
<organism evidence="1 2">
    <name type="scientific">Candida viswanathii</name>
    <dbReference type="NCBI Taxonomy" id="5486"/>
    <lineage>
        <taxon>Eukaryota</taxon>
        <taxon>Fungi</taxon>
        <taxon>Dikarya</taxon>
        <taxon>Ascomycota</taxon>
        <taxon>Saccharomycotina</taxon>
        <taxon>Pichiomycetes</taxon>
        <taxon>Debaryomycetaceae</taxon>
        <taxon>Candida/Lodderomyces clade</taxon>
        <taxon>Candida</taxon>
    </lineage>
</organism>
<sequence length="376" mass="43850">MTFSSTTKIKFIGRKRALDQLPDEFCSHFKHLTKRDVAKLRYVHSNFDYAVKTVLLRSIVVVTRDKDVYSFPPQWKDYTYTTSDAFFRMFRSQYFDPEFNKTLIFMGPLSDQVDYVERLKNALNDVQVYNAAPFSDHKVVSVTVNDDKGQPQTYWLVVEQDIFRTEFSRFGRPPIPALVIPSVPLQEIKILSLKIDFFNNKIDCRSIVLTGPNIGDSLAQFNYPQIEALSIWQQSTRFMTSFTMMAPLFTSLKEVGIVDSRDIQFQQFVLGLRSHSLTKLEIKCEIDGFGLEFDNILRHHSRSLETIVYHYKDNTPRAFLYEQPKVQHDVKAMPLGFRLLKLEDFPRLKDWCMMVGSIPWTGRAINQGWCICLIRI</sequence>
<reference evidence="1 2" key="1">
    <citation type="submission" date="2018-06" db="EMBL/GenBank/DDBJ databases">
        <title>Whole genome sequencing of Candida tropicalis (genome annotated by CSBL at Korea University).</title>
        <authorList>
            <person name="Ahn J."/>
        </authorList>
    </citation>
    <scope>NUCLEOTIDE SEQUENCE [LARGE SCALE GENOMIC DNA]</scope>
    <source>
        <strain evidence="1 2">ATCC 20962</strain>
    </source>
</reference>
<dbReference type="EMBL" id="QLNQ01000028">
    <property type="protein sequence ID" value="RCK57323.1"/>
    <property type="molecule type" value="Genomic_DNA"/>
</dbReference>
<accession>A0A367XUM2</accession>
<proteinExistence type="predicted"/>
<dbReference type="AlphaFoldDB" id="A0A367XUM2"/>
<comment type="caution">
    <text evidence="1">The sequence shown here is derived from an EMBL/GenBank/DDBJ whole genome shotgun (WGS) entry which is preliminary data.</text>
</comment>
<dbReference type="OrthoDB" id="10392024at2759"/>
<evidence type="ECO:0000313" key="1">
    <source>
        <dbReference type="EMBL" id="RCK57323.1"/>
    </source>
</evidence>
<evidence type="ECO:0000313" key="2">
    <source>
        <dbReference type="Proteomes" id="UP000253472"/>
    </source>
</evidence>
<gene>
    <name evidence="1" type="ORF">Cantr_06854</name>
</gene>
<name>A0A367XUM2_9ASCO</name>